<gene>
    <name evidence="1" type="ORF">J1N35_030670</name>
</gene>
<sequence length="184" mass="21190">MQMREPPRLLSNTEAKLDKISNLLGYVIDKISRRNLSIRDAYLATGNVPSRLPNPCVYLIYLSICIDFDDFRENTAALCLLRACSNLQELEVLAQPKEQTSVERSNNFWEDDHYELAVRPPEIGNITSHLNQKLDFVKLLLSSSFVLERLTVKPASLEGERELMKEVLRFRQASVYTEVIYLEP</sequence>
<name>A0A9D3V0E4_9ROSI</name>
<proteinExistence type="predicted"/>
<keyword evidence="2" id="KW-1185">Reference proteome</keyword>
<evidence type="ECO:0000313" key="1">
    <source>
        <dbReference type="EMBL" id="KAH1065683.1"/>
    </source>
</evidence>
<reference evidence="1 2" key="1">
    <citation type="journal article" date="2021" name="Plant Biotechnol. J.">
        <title>Multi-omics assisted identification of the key and species-specific regulatory components of drought-tolerant mechanisms in Gossypium stocksii.</title>
        <authorList>
            <person name="Yu D."/>
            <person name="Ke L."/>
            <person name="Zhang D."/>
            <person name="Wu Y."/>
            <person name="Sun Y."/>
            <person name="Mei J."/>
            <person name="Sun J."/>
            <person name="Sun Y."/>
        </authorList>
    </citation>
    <scope>NUCLEOTIDE SEQUENCE [LARGE SCALE GENOMIC DNA]</scope>
    <source>
        <strain evidence="2">cv. E1</strain>
        <tissue evidence="1">Leaf</tissue>
    </source>
</reference>
<evidence type="ECO:0008006" key="3">
    <source>
        <dbReference type="Google" id="ProtNLM"/>
    </source>
</evidence>
<dbReference type="Proteomes" id="UP000828251">
    <property type="component" value="Unassembled WGS sequence"/>
</dbReference>
<organism evidence="1 2">
    <name type="scientific">Gossypium stocksii</name>
    <dbReference type="NCBI Taxonomy" id="47602"/>
    <lineage>
        <taxon>Eukaryota</taxon>
        <taxon>Viridiplantae</taxon>
        <taxon>Streptophyta</taxon>
        <taxon>Embryophyta</taxon>
        <taxon>Tracheophyta</taxon>
        <taxon>Spermatophyta</taxon>
        <taxon>Magnoliopsida</taxon>
        <taxon>eudicotyledons</taxon>
        <taxon>Gunneridae</taxon>
        <taxon>Pentapetalae</taxon>
        <taxon>rosids</taxon>
        <taxon>malvids</taxon>
        <taxon>Malvales</taxon>
        <taxon>Malvaceae</taxon>
        <taxon>Malvoideae</taxon>
        <taxon>Gossypium</taxon>
    </lineage>
</organism>
<protein>
    <recommendedName>
        <fullName evidence="3">FBD domain-containing protein</fullName>
    </recommendedName>
</protein>
<dbReference type="OrthoDB" id="1304307at2759"/>
<dbReference type="EMBL" id="JAIQCV010000009">
    <property type="protein sequence ID" value="KAH1065683.1"/>
    <property type="molecule type" value="Genomic_DNA"/>
</dbReference>
<dbReference type="AlphaFoldDB" id="A0A9D3V0E4"/>
<evidence type="ECO:0000313" key="2">
    <source>
        <dbReference type="Proteomes" id="UP000828251"/>
    </source>
</evidence>
<accession>A0A9D3V0E4</accession>
<comment type="caution">
    <text evidence="1">The sequence shown here is derived from an EMBL/GenBank/DDBJ whole genome shotgun (WGS) entry which is preliminary data.</text>
</comment>